<evidence type="ECO:0000313" key="9">
    <source>
        <dbReference type="Proteomes" id="UP000219167"/>
    </source>
</evidence>
<dbReference type="FunFam" id="3.20.20.60:FF:000004">
    <property type="entry name" value="5-keto-4-deoxy-D-glucarate aldolase"/>
    <property type="match status" value="1"/>
</dbReference>
<dbReference type="Proteomes" id="UP000219167">
    <property type="component" value="Unassembled WGS sequence"/>
</dbReference>
<dbReference type="OrthoDB" id="9802624at2"/>
<dbReference type="InterPro" id="IPR005000">
    <property type="entry name" value="Aldolase/citrate-lyase_domain"/>
</dbReference>
<keyword evidence="4" id="KW-0456">Lyase</keyword>
<evidence type="ECO:0000256" key="6">
    <source>
        <dbReference type="ARBA" id="ARBA00045074"/>
    </source>
</evidence>
<sequence length="267" mass="28222">MSAPRNPFKAALRKGDFQLGLWVALGSAYAAEIAGGSGYDWLLIDGEHGPSDMPLIGAQLGALRGRSTHAIVRPPMGEAWLLKQLLDLGAQTFLIPMVETAEQARALVRAVRYPPAGIRGVGAGLGRASDFNRVPDYLTTANEEICLIVQIESRAGLAALDEIASVEGVDGLFIGPSDLAADMGYLGQPSAAPVQEAIRDAFVRIHRHGKARGIMTVALDQAHEYRAMGADFMAIGTDVNCLVSAIDGLRRSFLGVPVSGEQKGGAY</sequence>
<dbReference type="GO" id="GO:0046872">
    <property type="term" value="F:metal ion binding"/>
    <property type="evidence" value="ECO:0007669"/>
    <property type="project" value="UniProtKB-KW"/>
</dbReference>
<comment type="catalytic activity">
    <reaction evidence="6">
        <text>D-glyceraldehyde + pyruvate = 2-dehydro-3-deoxy-L-galactonate</text>
        <dbReference type="Rhea" id="RHEA:80055"/>
        <dbReference type="ChEBI" id="CHEBI:15361"/>
        <dbReference type="ChEBI" id="CHEBI:17378"/>
        <dbReference type="ChEBI" id="CHEBI:75545"/>
    </reaction>
</comment>
<evidence type="ECO:0000313" key="8">
    <source>
        <dbReference type="EMBL" id="SOC37215.1"/>
    </source>
</evidence>
<dbReference type="Pfam" id="PF03328">
    <property type="entry name" value="HpcH_HpaI"/>
    <property type="match status" value="1"/>
</dbReference>
<comment type="similarity">
    <text evidence="2">Belongs to the HpcH/HpaI aldolase family.</text>
</comment>
<gene>
    <name evidence="8" type="ORF">SAMN05892877_10452</name>
</gene>
<protein>
    <submittedName>
        <fullName evidence="8">2,4-dihydroxyhept-2-enedioate aldolase</fullName>
    </submittedName>
</protein>
<dbReference type="Gene3D" id="3.20.20.60">
    <property type="entry name" value="Phosphoenolpyruvate-binding domains"/>
    <property type="match status" value="1"/>
</dbReference>
<dbReference type="PANTHER" id="PTHR30502">
    <property type="entry name" value="2-KETO-3-DEOXY-L-RHAMNONATE ALDOLASE"/>
    <property type="match status" value="1"/>
</dbReference>
<dbReference type="InterPro" id="IPR050251">
    <property type="entry name" value="HpcH-HpaI_aldolase"/>
</dbReference>
<evidence type="ECO:0000256" key="2">
    <source>
        <dbReference type="ARBA" id="ARBA00005568"/>
    </source>
</evidence>
<reference evidence="8 9" key="1">
    <citation type="submission" date="2017-08" db="EMBL/GenBank/DDBJ databases">
        <authorList>
            <person name="de Groot N.N."/>
        </authorList>
    </citation>
    <scope>NUCLEOTIDE SEQUENCE [LARGE SCALE GENOMIC DNA]</scope>
    <source>
        <strain evidence="8 9">JC85</strain>
    </source>
</reference>
<name>A0A285U5L3_9HYPH</name>
<feature type="domain" description="HpcH/HpaI aldolase/citrate lyase" evidence="7">
    <location>
        <begin position="18"/>
        <end position="244"/>
    </location>
</feature>
<dbReference type="GO" id="GO:0005737">
    <property type="term" value="C:cytoplasm"/>
    <property type="evidence" value="ECO:0007669"/>
    <property type="project" value="UniProtKB-ARBA"/>
</dbReference>
<evidence type="ECO:0000256" key="1">
    <source>
        <dbReference type="ARBA" id="ARBA00001968"/>
    </source>
</evidence>
<dbReference type="SUPFAM" id="SSF51621">
    <property type="entry name" value="Phosphoenolpyruvate/pyruvate domain"/>
    <property type="match status" value="1"/>
</dbReference>
<accession>A0A285U5L3</accession>
<dbReference type="RefSeq" id="WP_097137617.1">
    <property type="nucleotide sequence ID" value="NZ_OBQD01000004.1"/>
</dbReference>
<evidence type="ECO:0000256" key="4">
    <source>
        <dbReference type="ARBA" id="ARBA00023239"/>
    </source>
</evidence>
<dbReference type="EMBL" id="OBQD01000004">
    <property type="protein sequence ID" value="SOC37215.1"/>
    <property type="molecule type" value="Genomic_DNA"/>
</dbReference>
<keyword evidence="9" id="KW-1185">Reference proteome</keyword>
<organism evidence="8 9">
    <name type="scientific">Rhizobium subbaraonis</name>
    <dbReference type="NCBI Taxonomy" id="908946"/>
    <lineage>
        <taxon>Bacteria</taxon>
        <taxon>Pseudomonadati</taxon>
        <taxon>Pseudomonadota</taxon>
        <taxon>Alphaproteobacteria</taxon>
        <taxon>Hyphomicrobiales</taxon>
        <taxon>Rhizobiaceae</taxon>
        <taxon>Rhizobium/Agrobacterium group</taxon>
        <taxon>Rhizobium</taxon>
    </lineage>
</organism>
<proteinExistence type="inferred from homology"/>
<evidence type="ECO:0000256" key="3">
    <source>
        <dbReference type="ARBA" id="ARBA00022723"/>
    </source>
</evidence>
<dbReference type="AlphaFoldDB" id="A0A285U5L3"/>
<dbReference type="PANTHER" id="PTHR30502:SF4">
    <property type="entry name" value="5-KETO-4-DEOXY-D-GLUCARATE ALDOLASE"/>
    <property type="match status" value="1"/>
</dbReference>
<keyword evidence="5" id="KW-0670">Pyruvate</keyword>
<dbReference type="InterPro" id="IPR015813">
    <property type="entry name" value="Pyrv/PenolPyrv_kinase-like_dom"/>
</dbReference>
<dbReference type="InterPro" id="IPR040442">
    <property type="entry name" value="Pyrv_kinase-like_dom_sf"/>
</dbReference>
<dbReference type="GO" id="GO:0016832">
    <property type="term" value="F:aldehyde-lyase activity"/>
    <property type="evidence" value="ECO:0007669"/>
    <property type="project" value="TreeGrafter"/>
</dbReference>
<evidence type="ECO:0000256" key="5">
    <source>
        <dbReference type="ARBA" id="ARBA00023317"/>
    </source>
</evidence>
<comment type="cofactor">
    <cofactor evidence="1">
        <name>a divalent metal cation</name>
        <dbReference type="ChEBI" id="CHEBI:60240"/>
    </cofactor>
</comment>
<keyword evidence="3" id="KW-0479">Metal-binding</keyword>
<evidence type="ECO:0000259" key="7">
    <source>
        <dbReference type="Pfam" id="PF03328"/>
    </source>
</evidence>